<dbReference type="PANTHER" id="PTHR33663:SF2">
    <property type="entry name" value="COILED-COIL DOMAIN-CONTAINING PROTEIN 177"/>
    <property type="match status" value="1"/>
</dbReference>
<name>A0A074ZWP6_OPIVI</name>
<dbReference type="PANTHER" id="PTHR33663">
    <property type="entry name" value="COILED-COIL DOMAIN-CONTAINING PROTEIN 177"/>
    <property type="match status" value="1"/>
</dbReference>
<evidence type="ECO:0000313" key="4">
    <source>
        <dbReference type="Proteomes" id="UP000054324"/>
    </source>
</evidence>
<feature type="coiled-coil region" evidence="1">
    <location>
        <begin position="362"/>
        <end position="418"/>
    </location>
</feature>
<keyword evidence="1" id="KW-0175">Coiled coil</keyword>
<accession>A0A074ZWP6</accession>
<evidence type="ECO:0000256" key="2">
    <source>
        <dbReference type="SAM" id="MobiDB-lite"/>
    </source>
</evidence>
<evidence type="ECO:0000256" key="1">
    <source>
        <dbReference type="SAM" id="Coils"/>
    </source>
</evidence>
<dbReference type="InterPro" id="IPR029090">
    <property type="entry name" value="DUF4659"/>
</dbReference>
<sequence>MRTLALASILPRAENTKSSATPFFTCAFRSYSFASIFGASKSNLHHRMSGNETEECTPPDINLYNFDDTQFQTCRYVLTSPRSLEACAKLNIRPVELLFKSKEEFSATYKNFPDKKLEEMFVQHENTRKEKLMKARLERARLIKRYTNSSSRNSTDPDRKPSSVEQSQQTESSNKGAAIKADLVQNLPDRCYSAQQTLPEKYQNLLNKLPPQHAAQLPRTQSLDRVENRNSNMSTPREKSRRRSLVRWMPKGSTSPTDTRTSDGPTNDPSCRSSTTKDGEFWLRKCHEENEQSEERERRLRQAQERRRELDKMLETYRRELQEAREITHQRARERAYLRSSEEQLRKVHDRQQREQHIRENAKIIQQRQEEWRRAAEAMQKQKEEHVQKFLEEREAKIQESRNLAQAAEQLRAEMQRVYNLDSFDKKAQHVALLNELGLGGAST</sequence>
<reference evidence="3 4" key="1">
    <citation type="submission" date="2013-11" db="EMBL/GenBank/DDBJ databases">
        <title>Opisthorchis viverrini - life in the bile duct.</title>
        <authorList>
            <person name="Young N.D."/>
            <person name="Nagarajan N."/>
            <person name="Lin S.J."/>
            <person name="Korhonen P.K."/>
            <person name="Jex A.R."/>
            <person name="Hall R.S."/>
            <person name="Safavi-Hemami H."/>
            <person name="Kaewkong W."/>
            <person name="Bertrand D."/>
            <person name="Gao S."/>
            <person name="Seet Q."/>
            <person name="Wongkham S."/>
            <person name="Teh B.T."/>
            <person name="Wongkham C."/>
            <person name="Intapan P.M."/>
            <person name="Maleewong W."/>
            <person name="Yang X."/>
            <person name="Hu M."/>
            <person name="Wang Z."/>
            <person name="Hofmann A."/>
            <person name="Sternberg P.W."/>
            <person name="Tan P."/>
            <person name="Wang J."/>
            <person name="Gasser R.B."/>
        </authorList>
    </citation>
    <scope>NUCLEOTIDE SEQUENCE [LARGE SCALE GENOMIC DNA]</scope>
</reference>
<dbReference type="Proteomes" id="UP000054324">
    <property type="component" value="Unassembled WGS sequence"/>
</dbReference>
<dbReference type="RefSeq" id="XP_009164372.1">
    <property type="nucleotide sequence ID" value="XM_009166108.1"/>
</dbReference>
<dbReference type="STRING" id="6198.A0A074ZWP6"/>
<feature type="compositionally biased region" description="Polar residues" evidence="2">
    <location>
        <begin position="252"/>
        <end position="274"/>
    </location>
</feature>
<dbReference type="EMBL" id="KL596640">
    <property type="protein sequence ID" value="KER31883.1"/>
    <property type="molecule type" value="Genomic_DNA"/>
</dbReference>
<dbReference type="AlphaFoldDB" id="A0A074ZWP6"/>
<protein>
    <submittedName>
        <fullName evidence="3">Uncharacterized protein</fullName>
    </submittedName>
</protein>
<dbReference type="OrthoDB" id="200110at2759"/>
<proteinExistence type="predicted"/>
<keyword evidence="4" id="KW-1185">Reference proteome</keyword>
<feature type="region of interest" description="Disordered" evidence="2">
    <location>
        <begin position="143"/>
        <end position="177"/>
    </location>
</feature>
<feature type="region of interest" description="Disordered" evidence="2">
    <location>
        <begin position="213"/>
        <end position="276"/>
    </location>
</feature>
<organism evidence="3 4">
    <name type="scientific">Opisthorchis viverrini</name>
    <name type="common">Southeast Asian liver fluke</name>
    <dbReference type="NCBI Taxonomy" id="6198"/>
    <lineage>
        <taxon>Eukaryota</taxon>
        <taxon>Metazoa</taxon>
        <taxon>Spiralia</taxon>
        <taxon>Lophotrochozoa</taxon>
        <taxon>Platyhelminthes</taxon>
        <taxon>Trematoda</taxon>
        <taxon>Digenea</taxon>
        <taxon>Opisthorchiida</taxon>
        <taxon>Opisthorchiata</taxon>
        <taxon>Opisthorchiidae</taxon>
        <taxon>Opisthorchis</taxon>
    </lineage>
</organism>
<gene>
    <name evidence="3" type="ORF">T265_01970</name>
</gene>
<feature type="coiled-coil region" evidence="1">
    <location>
        <begin position="283"/>
        <end position="327"/>
    </location>
</feature>
<evidence type="ECO:0000313" key="3">
    <source>
        <dbReference type="EMBL" id="KER31883.1"/>
    </source>
</evidence>
<dbReference type="GeneID" id="20316158"/>
<dbReference type="CTD" id="20316158"/>
<dbReference type="KEGG" id="ovi:T265_01970"/>
<feature type="compositionally biased region" description="Low complexity" evidence="2">
    <location>
        <begin position="163"/>
        <end position="173"/>
    </location>
</feature>